<comment type="caution">
    <text evidence="1">The sequence shown here is derived from an EMBL/GenBank/DDBJ whole genome shotgun (WGS) entry which is preliminary data.</text>
</comment>
<organism evidence="1 2">
    <name type="scientific">Catharanthus roseus</name>
    <name type="common">Madagascar periwinkle</name>
    <name type="synonym">Vinca rosea</name>
    <dbReference type="NCBI Taxonomy" id="4058"/>
    <lineage>
        <taxon>Eukaryota</taxon>
        <taxon>Viridiplantae</taxon>
        <taxon>Streptophyta</taxon>
        <taxon>Embryophyta</taxon>
        <taxon>Tracheophyta</taxon>
        <taxon>Spermatophyta</taxon>
        <taxon>Magnoliopsida</taxon>
        <taxon>eudicotyledons</taxon>
        <taxon>Gunneridae</taxon>
        <taxon>Pentapetalae</taxon>
        <taxon>asterids</taxon>
        <taxon>lamiids</taxon>
        <taxon>Gentianales</taxon>
        <taxon>Apocynaceae</taxon>
        <taxon>Rauvolfioideae</taxon>
        <taxon>Vinceae</taxon>
        <taxon>Catharanthinae</taxon>
        <taxon>Catharanthus</taxon>
    </lineage>
</organism>
<evidence type="ECO:0000313" key="2">
    <source>
        <dbReference type="Proteomes" id="UP001060085"/>
    </source>
</evidence>
<dbReference type="Proteomes" id="UP001060085">
    <property type="component" value="Linkage Group LG05"/>
</dbReference>
<keyword evidence="2" id="KW-1185">Reference proteome</keyword>
<evidence type="ECO:0000313" key="1">
    <source>
        <dbReference type="EMBL" id="KAI5664461.1"/>
    </source>
</evidence>
<sequence length="291" mass="32921">MSPRHPLPLKTRGKAPQSSSATPASIERFSSLENDAWYTTHENNPLVVEHTLASKLGHELQVFRKLNTLDWGPVINLSGVFYPCLVQEFYANIAAKEADPCTPISSFVKGVEITVSRDTIAIALNILDRGPTFDMCRDHVLSRMNIMPRIRKESEVRILFQHGVSFDGEEKVHTTNGRIINEVKLASMGFSCDHERNWRRKKEDSIDDEEEKEEAIAERGPFASHEVGQSRSRHSSTATLLLQEIMATLKGIEQTQQILLTRQQEMSKRLDAQDKKLQQLWEALPSDASES</sequence>
<gene>
    <name evidence="1" type="ORF">M9H77_23784</name>
</gene>
<accession>A0ACC0AV20</accession>
<reference evidence="2" key="1">
    <citation type="journal article" date="2023" name="Nat. Plants">
        <title>Single-cell RNA sequencing provides a high-resolution roadmap for understanding the multicellular compartmentation of specialized metabolism.</title>
        <authorList>
            <person name="Sun S."/>
            <person name="Shen X."/>
            <person name="Li Y."/>
            <person name="Li Y."/>
            <person name="Wang S."/>
            <person name="Li R."/>
            <person name="Zhang H."/>
            <person name="Shen G."/>
            <person name="Guo B."/>
            <person name="Wei J."/>
            <person name="Xu J."/>
            <person name="St-Pierre B."/>
            <person name="Chen S."/>
            <person name="Sun C."/>
        </authorList>
    </citation>
    <scope>NUCLEOTIDE SEQUENCE [LARGE SCALE GENOMIC DNA]</scope>
</reference>
<dbReference type="EMBL" id="CM044705">
    <property type="protein sequence ID" value="KAI5664461.1"/>
    <property type="molecule type" value="Genomic_DNA"/>
</dbReference>
<protein>
    <submittedName>
        <fullName evidence="1">Uncharacterized protein</fullName>
    </submittedName>
</protein>
<proteinExistence type="predicted"/>
<name>A0ACC0AV20_CATRO</name>